<feature type="transmembrane region" description="Helical" evidence="13">
    <location>
        <begin position="231"/>
        <end position="254"/>
    </location>
</feature>
<reference evidence="15" key="2">
    <citation type="submission" date="2020-05" db="UniProtKB">
        <authorList>
            <consortium name="Ensembl"/>
        </authorList>
    </citation>
    <scope>IDENTIFICATION</scope>
</reference>
<keyword evidence="4 13" id="KW-0812">Transmembrane</keyword>
<dbReference type="InterPro" id="IPR000276">
    <property type="entry name" value="GPCR_Rhodpsn"/>
</dbReference>
<keyword evidence="10" id="KW-0675">Receptor</keyword>
<evidence type="ECO:0000256" key="4">
    <source>
        <dbReference type="ARBA" id="ARBA00022692"/>
    </source>
</evidence>
<evidence type="ECO:0000256" key="8">
    <source>
        <dbReference type="ARBA" id="ARBA00023136"/>
    </source>
</evidence>
<dbReference type="InterPro" id="IPR017452">
    <property type="entry name" value="GPCR_Rhodpsn_7TM"/>
</dbReference>
<evidence type="ECO:0000256" key="10">
    <source>
        <dbReference type="ARBA" id="ARBA00023170"/>
    </source>
</evidence>
<dbReference type="PANTHER" id="PTHR24242:SF412">
    <property type="entry name" value="OLFACTORY RECEPTOR 10A7-LIKE"/>
    <property type="match status" value="1"/>
</dbReference>
<dbReference type="FunFam" id="1.20.1070.10:FF:000010">
    <property type="entry name" value="Olfactory receptor"/>
    <property type="match status" value="1"/>
</dbReference>
<feature type="transmembrane region" description="Helical" evidence="13">
    <location>
        <begin position="93"/>
        <end position="120"/>
    </location>
</feature>
<accession>A0A6I8SNX7</accession>
<dbReference type="AlphaFoldDB" id="A0A6I8SNX7"/>
<keyword evidence="3" id="KW-0716">Sensory transduction</keyword>
<feature type="transmembrane region" description="Helical" evidence="13">
    <location>
        <begin position="266"/>
        <end position="285"/>
    </location>
</feature>
<protein>
    <recommendedName>
        <fullName evidence="14">G-protein coupled receptors family 1 profile domain-containing protein</fullName>
    </recommendedName>
</protein>
<dbReference type="PRINTS" id="PR00237">
    <property type="entry name" value="GPCRRHODOPSN"/>
</dbReference>
<dbReference type="Ensembl" id="ENSXETT00000074597">
    <property type="protein sequence ID" value="ENSXETP00000099375"/>
    <property type="gene ID" value="ENSXETG00000037209"/>
</dbReference>
<keyword evidence="12" id="KW-0807">Transducer</keyword>
<feature type="domain" description="G-protein coupled receptors family 1 profile" evidence="14">
    <location>
        <begin position="43"/>
        <end position="283"/>
    </location>
</feature>
<dbReference type="SUPFAM" id="SSF81321">
    <property type="entry name" value="Family A G protein-coupled receptor-like"/>
    <property type="match status" value="1"/>
</dbReference>
<organism evidence="15">
    <name type="scientific">Xenopus tropicalis</name>
    <name type="common">Western clawed frog</name>
    <name type="synonym">Silurana tropicalis</name>
    <dbReference type="NCBI Taxonomy" id="8364"/>
    <lineage>
        <taxon>Eukaryota</taxon>
        <taxon>Metazoa</taxon>
        <taxon>Chordata</taxon>
        <taxon>Craniata</taxon>
        <taxon>Vertebrata</taxon>
        <taxon>Euteleostomi</taxon>
        <taxon>Amphibia</taxon>
        <taxon>Batrachia</taxon>
        <taxon>Anura</taxon>
        <taxon>Pipoidea</taxon>
        <taxon>Pipidae</taxon>
        <taxon>Xenopodinae</taxon>
        <taxon>Xenopus</taxon>
        <taxon>Silurana</taxon>
    </lineage>
</organism>
<evidence type="ECO:0000256" key="6">
    <source>
        <dbReference type="ARBA" id="ARBA00022989"/>
    </source>
</evidence>
<dbReference type="GO" id="GO:0004984">
    <property type="term" value="F:olfactory receptor activity"/>
    <property type="evidence" value="ECO:0007669"/>
    <property type="project" value="InterPro"/>
</dbReference>
<evidence type="ECO:0000256" key="2">
    <source>
        <dbReference type="ARBA" id="ARBA00022475"/>
    </source>
</evidence>
<keyword evidence="11" id="KW-0325">Glycoprotein</keyword>
<dbReference type="PANTHER" id="PTHR24242">
    <property type="entry name" value="G-PROTEIN COUPLED RECEPTOR"/>
    <property type="match status" value="1"/>
</dbReference>
<dbReference type="InterPro" id="IPR050939">
    <property type="entry name" value="Olfactory_GPCR1"/>
</dbReference>
<evidence type="ECO:0000256" key="7">
    <source>
        <dbReference type="ARBA" id="ARBA00023040"/>
    </source>
</evidence>
<dbReference type="Gene3D" id="1.20.1070.10">
    <property type="entry name" value="Rhodopsin 7-helix transmembrane proteins"/>
    <property type="match status" value="1"/>
</dbReference>
<evidence type="ECO:0000256" key="3">
    <source>
        <dbReference type="ARBA" id="ARBA00022606"/>
    </source>
</evidence>
<dbReference type="PROSITE" id="PS50262">
    <property type="entry name" value="G_PROTEIN_RECEP_F1_2"/>
    <property type="match status" value="1"/>
</dbReference>
<sequence>LEMCSYNETEVTDILLLGFHDINNYKSPLFILFLLIYSVILCGNILIFSLVTLMENLQMPMFFFLKHLGLADVLLTTSVVPMMLHIILNDELIITLVGCIGQLYIFGLSGFVQCFLLAVMSYDRYLAICYPLHYISIMSPNVCLLLVAGCWLLVFILITTDIIMVWQLQFCGFNQIDHFFCDFGPVVALSTSDTSAVLVVFIPVILIIISYVFIIHTVLKIVSTTGRQKAFSTCSSHLIVVLLFYGSLVGIYVVPPRKQSMTISKVLSLSYTLVTPLMNPVIYSLRSKDMKKAFKKMLSF</sequence>
<dbReference type="PRINTS" id="PR00245">
    <property type="entry name" value="OLFACTORYR"/>
</dbReference>
<evidence type="ECO:0000256" key="1">
    <source>
        <dbReference type="ARBA" id="ARBA00004651"/>
    </source>
</evidence>
<keyword evidence="8 13" id="KW-0472">Membrane</keyword>
<dbReference type="InterPro" id="IPR000725">
    <property type="entry name" value="Olfact_rcpt"/>
</dbReference>
<proteinExistence type="predicted"/>
<keyword evidence="9" id="KW-1015">Disulfide bond</keyword>
<dbReference type="GeneTree" id="ENSGT01150000286948"/>
<dbReference type="GO" id="GO:0004930">
    <property type="term" value="F:G protein-coupled receptor activity"/>
    <property type="evidence" value="ECO:0007669"/>
    <property type="project" value="UniProtKB-KW"/>
</dbReference>
<evidence type="ECO:0000256" key="13">
    <source>
        <dbReference type="SAM" id="Phobius"/>
    </source>
</evidence>
<evidence type="ECO:0000259" key="14">
    <source>
        <dbReference type="PROSITE" id="PS50262"/>
    </source>
</evidence>
<dbReference type="InParanoid" id="A0A6I8SNX7"/>
<evidence type="ECO:0000256" key="12">
    <source>
        <dbReference type="ARBA" id="ARBA00023224"/>
    </source>
</evidence>
<reference evidence="15" key="1">
    <citation type="journal article" date="2010" name="Science">
        <title>The genome of the Western clawed frog Xenopus tropicalis.</title>
        <authorList>
            <person name="Hellsten U."/>
            <person name="Harland R.M."/>
            <person name="Gilchrist M.J."/>
            <person name="Hendrix D."/>
            <person name="Jurka J."/>
            <person name="Kapitonov V."/>
            <person name="Ovcharenko I."/>
            <person name="Putnam N.H."/>
            <person name="Shu S."/>
            <person name="Taher L."/>
            <person name="Blitz I.L."/>
            <person name="Blumberg B."/>
            <person name="Dichmann D.S."/>
            <person name="Dubchak I."/>
            <person name="Amaya E."/>
            <person name="Detter J.C."/>
            <person name="Fletcher R."/>
            <person name="Gerhard D.S."/>
            <person name="Goodstein D."/>
            <person name="Graves T."/>
            <person name="Grigoriev I.V."/>
            <person name="Grimwood J."/>
            <person name="Kawashima T."/>
            <person name="Lindquist E."/>
            <person name="Lucas S.M."/>
            <person name="Mead P.E."/>
            <person name="Mitros T."/>
            <person name="Ogino H."/>
            <person name="Ohta Y."/>
            <person name="Poliakov A.V."/>
            <person name="Pollet N."/>
            <person name="Robert J."/>
            <person name="Salamov A."/>
            <person name="Sater A.K."/>
            <person name="Schmutz J."/>
            <person name="Terry A."/>
            <person name="Vize P.D."/>
            <person name="Warren W.C."/>
            <person name="Wells D."/>
            <person name="Wills A."/>
            <person name="Wilson R.K."/>
            <person name="Zimmerman L.B."/>
            <person name="Zorn A.M."/>
            <person name="Grainger R."/>
            <person name="Grammer T."/>
            <person name="Khokha M.K."/>
            <person name="Richardson P.M."/>
            <person name="Rokhsar D.S."/>
        </authorList>
    </citation>
    <scope>NUCLEOTIDE SEQUENCE [LARGE SCALE GENOMIC DNA]</scope>
    <source>
        <strain evidence="15">Nigerian</strain>
    </source>
</reference>
<evidence type="ECO:0000256" key="9">
    <source>
        <dbReference type="ARBA" id="ARBA00023157"/>
    </source>
</evidence>
<keyword evidence="5" id="KW-0552">Olfaction</keyword>
<evidence type="ECO:0000256" key="5">
    <source>
        <dbReference type="ARBA" id="ARBA00022725"/>
    </source>
</evidence>
<keyword evidence="2" id="KW-1003">Cell membrane</keyword>
<comment type="subcellular location">
    <subcellularLocation>
        <location evidence="1">Cell membrane</location>
        <topology evidence="1">Multi-pass membrane protein</topology>
    </subcellularLocation>
</comment>
<keyword evidence="6 13" id="KW-1133">Transmembrane helix</keyword>
<feature type="transmembrane region" description="Helical" evidence="13">
    <location>
        <begin position="196"/>
        <end position="219"/>
    </location>
</feature>
<feature type="transmembrane region" description="Helical" evidence="13">
    <location>
        <begin position="132"/>
        <end position="158"/>
    </location>
</feature>
<feature type="transmembrane region" description="Helical" evidence="13">
    <location>
        <begin position="63"/>
        <end position="87"/>
    </location>
</feature>
<keyword evidence="7" id="KW-0297">G-protein coupled receptor</keyword>
<evidence type="ECO:0000256" key="11">
    <source>
        <dbReference type="ARBA" id="ARBA00023180"/>
    </source>
</evidence>
<name>A0A6I8SNX7_XENTR</name>
<dbReference type="GO" id="GO:0005886">
    <property type="term" value="C:plasma membrane"/>
    <property type="evidence" value="ECO:0007669"/>
    <property type="project" value="UniProtKB-SubCell"/>
</dbReference>
<feature type="transmembrane region" description="Helical" evidence="13">
    <location>
        <begin position="29"/>
        <end position="51"/>
    </location>
</feature>
<evidence type="ECO:0000313" key="15">
    <source>
        <dbReference type="Ensembl" id="ENSXETP00000099375"/>
    </source>
</evidence>
<dbReference type="Pfam" id="PF13853">
    <property type="entry name" value="7tm_4"/>
    <property type="match status" value="1"/>
</dbReference>